<feature type="region of interest" description="Disordered" evidence="1">
    <location>
        <begin position="46"/>
        <end position="133"/>
    </location>
</feature>
<evidence type="ECO:0000313" key="3">
    <source>
        <dbReference type="EMBL" id="GIJ72224.1"/>
    </source>
</evidence>
<keyword evidence="2" id="KW-1133">Transmembrane helix</keyword>
<gene>
    <name evidence="3" type="ORF">Voc01_071410</name>
</gene>
<feature type="compositionally biased region" description="Pro residues" evidence="1">
    <location>
        <begin position="87"/>
        <end position="99"/>
    </location>
</feature>
<feature type="compositionally biased region" description="Low complexity" evidence="1">
    <location>
        <begin position="100"/>
        <end position="115"/>
    </location>
</feature>
<dbReference type="Proteomes" id="UP000635606">
    <property type="component" value="Unassembled WGS sequence"/>
</dbReference>
<proteinExistence type="predicted"/>
<evidence type="ECO:0000256" key="2">
    <source>
        <dbReference type="SAM" id="Phobius"/>
    </source>
</evidence>
<comment type="caution">
    <text evidence="3">The sequence shown here is derived from an EMBL/GenBank/DDBJ whole genome shotgun (WGS) entry which is preliminary data.</text>
</comment>
<keyword evidence="2" id="KW-0472">Membrane</keyword>
<keyword evidence="4" id="KW-1185">Reference proteome</keyword>
<dbReference type="AlphaFoldDB" id="A0A8J3ZY25"/>
<accession>A0A8J3ZY25</accession>
<reference evidence="3" key="1">
    <citation type="submission" date="2021-01" db="EMBL/GenBank/DDBJ databases">
        <title>Whole genome shotgun sequence of Virgisporangium ochraceum NBRC 16418.</title>
        <authorList>
            <person name="Komaki H."/>
            <person name="Tamura T."/>
        </authorList>
    </citation>
    <scope>NUCLEOTIDE SEQUENCE</scope>
    <source>
        <strain evidence="3">NBRC 16418</strain>
    </source>
</reference>
<protein>
    <submittedName>
        <fullName evidence="3">Uncharacterized protein</fullName>
    </submittedName>
</protein>
<dbReference type="RefSeq" id="WP_203932078.1">
    <property type="nucleotide sequence ID" value="NZ_BOPH01000098.1"/>
</dbReference>
<organism evidence="3 4">
    <name type="scientific">Virgisporangium ochraceum</name>
    <dbReference type="NCBI Taxonomy" id="65505"/>
    <lineage>
        <taxon>Bacteria</taxon>
        <taxon>Bacillati</taxon>
        <taxon>Actinomycetota</taxon>
        <taxon>Actinomycetes</taxon>
        <taxon>Micromonosporales</taxon>
        <taxon>Micromonosporaceae</taxon>
        <taxon>Virgisporangium</taxon>
    </lineage>
</organism>
<evidence type="ECO:0000313" key="4">
    <source>
        <dbReference type="Proteomes" id="UP000635606"/>
    </source>
</evidence>
<evidence type="ECO:0000256" key="1">
    <source>
        <dbReference type="SAM" id="MobiDB-lite"/>
    </source>
</evidence>
<keyword evidence="2" id="KW-0812">Transmembrane</keyword>
<name>A0A8J3ZY25_9ACTN</name>
<sequence>MIHSTRPVFVDVSGRRRRLVTVTGAGVGIGLATALAVLVASMVIGASPRPLPGLPAGGHGEQPGPAAEPPVASVTPSRSDAITRPPTTAPPVPAAPAAPPAVTTGPGTTPTSPTARGNRPTGQPGNPRPSRSR</sequence>
<feature type="transmembrane region" description="Helical" evidence="2">
    <location>
        <begin position="20"/>
        <end position="44"/>
    </location>
</feature>
<dbReference type="EMBL" id="BOPH01000098">
    <property type="protein sequence ID" value="GIJ72224.1"/>
    <property type="molecule type" value="Genomic_DNA"/>
</dbReference>